<evidence type="ECO:0008006" key="3">
    <source>
        <dbReference type="Google" id="ProtNLM"/>
    </source>
</evidence>
<dbReference type="STRING" id="435.A0U92_13555"/>
<dbReference type="AlphaFoldDB" id="A0A1U9KIL6"/>
<organism evidence="1 2">
    <name type="scientific">Acetobacter aceti</name>
    <dbReference type="NCBI Taxonomy" id="435"/>
    <lineage>
        <taxon>Bacteria</taxon>
        <taxon>Pseudomonadati</taxon>
        <taxon>Pseudomonadota</taxon>
        <taxon>Alphaproteobacteria</taxon>
        <taxon>Acetobacterales</taxon>
        <taxon>Acetobacteraceae</taxon>
        <taxon>Acetobacter</taxon>
        <taxon>Acetobacter subgen. Acetobacter</taxon>
    </lineage>
</organism>
<dbReference type="PANTHER" id="PTHR30007">
    <property type="entry name" value="PHP DOMAIN PROTEIN"/>
    <property type="match status" value="1"/>
</dbReference>
<name>A0A1U9KIL6_ACEAC</name>
<dbReference type="EMBL" id="CP014692">
    <property type="protein sequence ID" value="AQS85630.1"/>
    <property type="molecule type" value="Genomic_DNA"/>
</dbReference>
<accession>A0A1U9KIL6</accession>
<protein>
    <recommendedName>
        <fullName evidence="3">Transposase DDE domain-containing protein</fullName>
    </recommendedName>
</protein>
<keyword evidence="2" id="KW-1185">Reference proteome</keyword>
<proteinExistence type="predicted"/>
<evidence type="ECO:0000313" key="2">
    <source>
        <dbReference type="Proteomes" id="UP000188937"/>
    </source>
</evidence>
<reference evidence="1 2" key="1">
    <citation type="submission" date="2016-03" db="EMBL/GenBank/DDBJ databases">
        <title>Acetic acid bacteria sequencing.</title>
        <authorList>
            <person name="Brandt J."/>
            <person name="Jakob F."/>
            <person name="Vogel R.F."/>
        </authorList>
    </citation>
    <scope>NUCLEOTIDE SEQUENCE [LARGE SCALE GENOMIC DNA]</scope>
    <source>
        <strain evidence="1 2">TMW2.1153</strain>
    </source>
</reference>
<evidence type="ECO:0000313" key="1">
    <source>
        <dbReference type="EMBL" id="AQS85630.1"/>
    </source>
</evidence>
<sequence>MIEIVKRSDRAEGFVVLPKDWIMERSLAWLGRCRRLTKDVEATIPSFHACLMIAHIRRVLQKINQTDF</sequence>
<dbReference type="PANTHER" id="PTHR30007:SF0">
    <property type="entry name" value="TRANSPOSASE"/>
    <property type="match status" value="1"/>
</dbReference>
<dbReference type="KEGG" id="aace:A0U92_13555"/>
<gene>
    <name evidence="1" type="ORF">A0U92_13555</name>
</gene>
<dbReference type="Proteomes" id="UP000188937">
    <property type="component" value="Chromosome"/>
</dbReference>